<protein>
    <submittedName>
        <fullName evidence="1">Tail fiber protein</fullName>
    </submittedName>
</protein>
<dbReference type="EMBL" id="MT980838">
    <property type="protein sequence ID" value="QOI66160.1"/>
    <property type="molecule type" value="Genomic_DNA"/>
</dbReference>
<reference evidence="1" key="1">
    <citation type="submission" date="2020-09" db="EMBL/GenBank/DDBJ databases">
        <title>Temperate bacteriophages infecting mucin-degrading bacterium Ruminococcus gnavus from the human gut.</title>
        <authorList>
            <person name="Khokhlova E.V."/>
            <person name="Shkoporov A.N."/>
            <person name="Draper L.A."/>
            <person name="Kingston A.R."/>
            <person name="Forde A."/>
            <person name="Ross R.P."/>
            <person name="Hill C."/>
        </authorList>
    </citation>
    <scope>NUCLEOTIDE SEQUENCE</scope>
</reference>
<evidence type="ECO:0000313" key="2">
    <source>
        <dbReference type="Proteomes" id="UP000827222"/>
    </source>
</evidence>
<dbReference type="Proteomes" id="UP000827222">
    <property type="component" value="Segment"/>
</dbReference>
<proteinExistence type="predicted"/>
<sequence length="681" mass="75829">MYNIVTVTFKDSNTATANGVRQWDYGQILRIQGLQLPTAVEVHFALIDSKDSVTRIGITKDGVTDVVIPDSMIEAGKNIFAYVYLRDSESGQTEYEIKIVVTTRAKPEAFDTPEDKELFAQAIEAVNEAADRAEKAGQAATEAVETAKTEAVQAVQAEGAKQIKEVQDKGAEVLQSIPEDFATQMETKLNKQQGIENKGKVLVIGEDGNVVPEEVASGGGDGIAIINTMSGESPLVIPDSAERVNKRLELGGKTEQVQTTGKNLLPDKFSIYAEGKSKTNLKLQIGNYVYSSKTSKNLYILHEDKSNITNGWTATNKFNFKIDKEETIEVRIETENPLEILPMIREETELDSYEPYTGGKPSPSQEYPQEIKSVGKWNDEKQKYEVDVKVTGKNLFDREKAKDTSNWIIIDGDGYMKFPIYVKKGNKITFSYTEKPTTGKKFYLGIAHSERGSVIAWLYHDVTSSLINNKYTTVATNDYVYLMCNKNAIQNFLDTIQTLQAEISQTQTNYQPYKEQTLTLTSDRPITKWDRLVEQGGQIGWLYGGKIIDSYNSEQIDAEYMSSTGSLTVGATVLYKLKTTEFVPLPQSEQNAIRALKTYYPTTVITVDGGEVDPDIKVTYTADTKNYIDGKVSAKVASILRQYQADTANLLSLMPMETQATMIENDTNNILNNLESEEAHE</sequence>
<organism evidence="1 2">
    <name type="scientific">Ruminococcus phage phiRg519T2</name>
    <dbReference type="NCBI Taxonomy" id="2772519"/>
    <lineage>
        <taxon>Viruses</taxon>
        <taxon>Duplodnaviria</taxon>
        <taxon>Heunggongvirae</taxon>
        <taxon>Uroviricota</taxon>
        <taxon>Caudoviricetes</taxon>
        <taxon>Munstervirinae</taxon>
        <taxon>Adovirus</taxon>
        <taxon>Adovirus 519T2</taxon>
    </lineage>
</organism>
<keyword evidence="2" id="KW-1185">Reference proteome</keyword>
<name>A0AAE7T304_9CAUD</name>
<evidence type="ECO:0000313" key="1">
    <source>
        <dbReference type="EMBL" id="QOI66160.1"/>
    </source>
</evidence>
<accession>A0AAE7T304</accession>
<gene>
    <name evidence="1" type="primary">gp16</name>
</gene>